<evidence type="ECO:0000256" key="8">
    <source>
        <dbReference type="ARBA" id="ARBA00022989"/>
    </source>
</evidence>
<dbReference type="OMA" id="WHESHLA"/>
<protein>
    <recommendedName>
        <fullName evidence="4">diacylglycerol O-acyltransferase</fullName>
        <ecNumber evidence="4">2.3.1.20</ecNumber>
    </recommendedName>
</protein>
<evidence type="ECO:0000256" key="5">
    <source>
        <dbReference type="ARBA" id="ARBA00022679"/>
    </source>
</evidence>
<dbReference type="GeneTree" id="ENSGT00950000183081"/>
<comment type="subcellular location">
    <subcellularLocation>
        <location evidence="1">Endoplasmic reticulum membrane</location>
        <topology evidence="1">Multi-pass membrane protein</topology>
    </subcellularLocation>
</comment>
<keyword evidence="10" id="KW-0012">Acyltransferase</keyword>
<organism evidence="13 14">
    <name type="scientific">Callorhinchus milii</name>
    <name type="common">Ghost shark</name>
    <dbReference type="NCBI Taxonomy" id="7868"/>
    <lineage>
        <taxon>Eukaryota</taxon>
        <taxon>Metazoa</taxon>
        <taxon>Chordata</taxon>
        <taxon>Craniata</taxon>
        <taxon>Vertebrata</taxon>
        <taxon>Chondrichthyes</taxon>
        <taxon>Holocephali</taxon>
        <taxon>Chimaeriformes</taxon>
        <taxon>Callorhinchidae</taxon>
        <taxon>Callorhinchus</taxon>
    </lineage>
</organism>
<feature type="transmembrane region" description="Helical" evidence="12">
    <location>
        <begin position="65"/>
        <end position="82"/>
    </location>
</feature>
<dbReference type="GO" id="GO:0004144">
    <property type="term" value="F:diacylglycerol O-acyltransferase activity"/>
    <property type="evidence" value="ECO:0007669"/>
    <property type="project" value="UniProtKB-EC"/>
</dbReference>
<evidence type="ECO:0000313" key="14">
    <source>
        <dbReference type="Proteomes" id="UP000314986"/>
    </source>
</evidence>
<dbReference type="PIRSF" id="PIRSF000439">
    <property type="entry name" value="Oat_ACAT_DAG_ARE"/>
    <property type="match status" value="1"/>
</dbReference>
<evidence type="ECO:0000256" key="11">
    <source>
        <dbReference type="PIRSR" id="PIRSR000439-1"/>
    </source>
</evidence>
<feature type="transmembrane region" description="Helical" evidence="12">
    <location>
        <begin position="88"/>
        <end position="105"/>
    </location>
</feature>
<dbReference type="PANTHER" id="PTHR10408">
    <property type="entry name" value="STEROL O-ACYLTRANSFERASE"/>
    <property type="match status" value="1"/>
</dbReference>
<evidence type="ECO:0000256" key="3">
    <source>
        <dbReference type="ARBA" id="ARBA00009010"/>
    </source>
</evidence>
<gene>
    <name evidence="13" type="primary">LOC103185953</name>
</gene>
<feature type="transmembrane region" description="Helical" evidence="12">
    <location>
        <begin position="359"/>
        <end position="381"/>
    </location>
</feature>
<sequence length="396" mass="46507">MNFWYRYGFLVDPVNIVAFLLSDPYTWPAPYMIAVANIFIFAALHVERSLSAMAMSERSGHTFQMSNLAVILILPLFVLNVLTSATAGGSMMVLIVYSILLLKLYSYHEVNKWLREEWAPLGLRSAMKKPGISSCANRGSDQESRSDLVTYPDNLTVADLYYFLLAPTLCYQMNFPRSPKIRMRFLLRRILEMFFMTQLILGLIQQWILPVTRATMKPFTEMELTLLVDHLLLLAIPNHFIWIVFFYGFFHSTLNFIAELMQFADRRFYRDWWNSQTLTYYWSNSNMLLHKWSVRHIYRPMIENGYTKWEGQASVFVLSALFHEYLIAVPFRMLRLWLFTGMMLQVLIAWVLSRYLKGLYGNAIVWLCIILGPPLGVLTYIHDYYVFEQLKINQNK</sequence>
<feature type="transmembrane region" description="Helical" evidence="12">
    <location>
        <begin position="336"/>
        <end position="353"/>
    </location>
</feature>
<dbReference type="InParanoid" id="A0A4W3HA60"/>
<keyword evidence="5" id="KW-0808">Transferase</keyword>
<dbReference type="AlphaFoldDB" id="A0A4W3HA60"/>
<reference evidence="13" key="4">
    <citation type="submission" date="2025-08" db="UniProtKB">
        <authorList>
            <consortium name="Ensembl"/>
        </authorList>
    </citation>
    <scope>IDENTIFICATION</scope>
</reference>
<evidence type="ECO:0000256" key="9">
    <source>
        <dbReference type="ARBA" id="ARBA00023136"/>
    </source>
</evidence>
<evidence type="ECO:0000256" key="7">
    <source>
        <dbReference type="ARBA" id="ARBA00022824"/>
    </source>
</evidence>
<evidence type="ECO:0000256" key="4">
    <source>
        <dbReference type="ARBA" id="ARBA00013244"/>
    </source>
</evidence>
<keyword evidence="9 12" id="KW-0472">Membrane</keyword>
<dbReference type="GO" id="GO:0005789">
    <property type="term" value="C:endoplasmic reticulum membrane"/>
    <property type="evidence" value="ECO:0007669"/>
    <property type="project" value="UniProtKB-SubCell"/>
</dbReference>
<dbReference type="Ensembl" id="ENSCMIT00000012339.1">
    <property type="protein sequence ID" value="ENSCMIP00000012052.1"/>
    <property type="gene ID" value="ENSCMIG00000006202.1"/>
</dbReference>
<keyword evidence="14" id="KW-1185">Reference proteome</keyword>
<comment type="pathway">
    <text evidence="2">Lipid metabolism.</text>
</comment>
<feature type="transmembrane region" description="Helical" evidence="12">
    <location>
        <begin position="239"/>
        <end position="258"/>
    </location>
</feature>
<evidence type="ECO:0000256" key="6">
    <source>
        <dbReference type="ARBA" id="ARBA00022692"/>
    </source>
</evidence>
<feature type="transmembrane region" description="Helical" evidence="12">
    <location>
        <begin position="190"/>
        <end position="209"/>
    </location>
</feature>
<proteinExistence type="inferred from homology"/>
<reference evidence="14" key="1">
    <citation type="journal article" date="2006" name="Science">
        <title>Ancient noncoding elements conserved in the human genome.</title>
        <authorList>
            <person name="Venkatesh B."/>
            <person name="Kirkness E.F."/>
            <person name="Loh Y.H."/>
            <person name="Halpern A.L."/>
            <person name="Lee A.P."/>
            <person name="Johnson J."/>
            <person name="Dandona N."/>
            <person name="Viswanathan L.D."/>
            <person name="Tay A."/>
            <person name="Venter J.C."/>
            <person name="Strausberg R.L."/>
            <person name="Brenner S."/>
        </authorList>
    </citation>
    <scope>NUCLEOTIDE SEQUENCE [LARGE SCALE GENOMIC DNA]</scope>
</reference>
<dbReference type="Pfam" id="PF03062">
    <property type="entry name" value="MBOAT"/>
    <property type="match status" value="1"/>
</dbReference>
<name>A0A4W3HA60_CALMI</name>
<dbReference type="InterPro" id="IPR014371">
    <property type="entry name" value="Oat_ACAT_DAG_ARE"/>
</dbReference>
<keyword evidence="6 12" id="KW-0812">Transmembrane</keyword>
<evidence type="ECO:0000256" key="10">
    <source>
        <dbReference type="ARBA" id="ARBA00023315"/>
    </source>
</evidence>
<keyword evidence="7" id="KW-0256">Endoplasmic reticulum</keyword>
<accession>A0A4W3HA60</accession>
<evidence type="ECO:0000256" key="12">
    <source>
        <dbReference type="SAM" id="Phobius"/>
    </source>
</evidence>
<evidence type="ECO:0000256" key="2">
    <source>
        <dbReference type="ARBA" id="ARBA00005189"/>
    </source>
</evidence>
<feature type="transmembrane region" description="Helical" evidence="12">
    <location>
        <begin position="25"/>
        <end position="44"/>
    </location>
</feature>
<dbReference type="InterPro" id="IPR004299">
    <property type="entry name" value="MBOAT_fam"/>
</dbReference>
<reference evidence="13" key="5">
    <citation type="submission" date="2025-09" db="UniProtKB">
        <authorList>
            <consortium name="Ensembl"/>
        </authorList>
    </citation>
    <scope>IDENTIFICATION</scope>
</reference>
<feature type="active site" evidence="11">
    <location>
        <position position="323"/>
    </location>
</feature>
<reference evidence="14" key="2">
    <citation type="journal article" date="2007" name="PLoS Biol.">
        <title>Survey sequencing and comparative analysis of the elephant shark (Callorhinchus milii) genome.</title>
        <authorList>
            <person name="Venkatesh B."/>
            <person name="Kirkness E.F."/>
            <person name="Loh Y.H."/>
            <person name="Halpern A.L."/>
            <person name="Lee A.P."/>
            <person name="Johnson J."/>
            <person name="Dandona N."/>
            <person name="Viswanathan L.D."/>
            <person name="Tay A."/>
            <person name="Venter J.C."/>
            <person name="Strausberg R.L."/>
            <person name="Brenner S."/>
        </authorList>
    </citation>
    <scope>NUCLEOTIDE SEQUENCE [LARGE SCALE GENOMIC DNA]</scope>
</reference>
<dbReference type="Proteomes" id="UP000314986">
    <property type="component" value="Unassembled WGS sequence"/>
</dbReference>
<dbReference type="GO" id="GO:0019432">
    <property type="term" value="P:triglyceride biosynthetic process"/>
    <property type="evidence" value="ECO:0007669"/>
    <property type="project" value="TreeGrafter"/>
</dbReference>
<keyword evidence="8 12" id="KW-1133">Transmembrane helix</keyword>
<evidence type="ECO:0000313" key="13">
    <source>
        <dbReference type="Ensembl" id="ENSCMIP00000012052.1"/>
    </source>
</evidence>
<dbReference type="EC" id="2.3.1.20" evidence="4"/>
<dbReference type="PANTHER" id="PTHR10408:SF7">
    <property type="entry name" value="DIACYLGLYCEROL O-ACYLTRANSFERASE 1"/>
    <property type="match status" value="1"/>
</dbReference>
<reference evidence="14" key="3">
    <citation type="journal article" date="2014" name="Nature">
        <title>Elephant shark genome provides unique insights into gnathostome evolution.</title>
        <authorList>
            <consortium name="International Elephant Shark Genome Sequencing Consortium"/>
            <person name="Venkatesh B."/>
            <person name="Lee A.P."/>
            <person name="Ravi V."/>
            <person name="Maurya A.K."/>
            <person name="Lian M.M."/>
            <person name="Swann J.B."/>
            <person name="Ohta Y."/>
            <person name="Flajnik M.F."/>
            <person name="Sutoh Y."/>
            <person name="Kasahara M."/>
            <person name="Hoon S."/>
            <person name="Gangu V."/>
            <person name="Roy S.W."/>
            <person name="Irimia M."/>
            <person name="Korzh V."/>
            <person name="Kondrychyn I."/>
            <person name="Lim Z.W."/>
            <person name="Tay B.H."/>
            <person name="Tohari S."/>
            <person name="Kong K.W."/>
            <person name="Ho S."/>
            <person name="Lorente-Galdos B."/>
            <person name="Quilez J."/>
            <person name="Marques-Bonet T."/>
            <person name="Raney B.J."/>
            <person name="Ingham P.W."/>
            <person name="Tay A."/>
            <person name="Hillier L.W."/>
            <person name="Minx P."/>
            <person name="Boehm T."/>
            <person name="Wilson R.K."/>
            <person name="Brenner S."/>
            <person name="Warren W.C."/>
        </authorList>
    </citation>
    <scope>NUCLEOTIDE SEQUENCE [LARGE SCALE GENOMIC DNA]</scope>
</reference>
<dbReference type="STRING" id="7868.ENSCMIP00000012052"/>
<comment type="similarity">
    <text evidence="3">Belongs to the membrane-bound acyltransferase family. Sterol o-acyltransferase subfamily.</text>
</comment>
<evidence type="ECO:0000256" key="1">
    <source>
        <dbReference type="ARBA" id="ARBA00004477"/>
    </source>
</evidence>